<protein>
    <submittedName>
        <fullName evidence="1">Gliding motility-associated C-terminal domain-containing protein</fullName>
    </submittedName>
</protein>
<dbReference type="RefSeq" id="WP_346753865.1">
    <property type="nucleotide sequence ID" value="NZ_JAUJEA010000008.1"/>
</dbReference>
<reference evidence="1" key="1">
    <citation type="submission" date="2023-06" db="EMBL/GenBank/DDBJ databases">
        <title>Genomic of Parafulvivirga corallium.</title>
        <authorList>
            <person name="Wang G."/>
        </authorList>
    </citation>
    <scope>NUCLEOTIDE SEQUENCE</scope>
    <source>
        <strain evidence="1">BMA10</strain>
    </source>
</reference>
<gene>
    <name evidence="1" type="ORF">QQ008_20795</name>
</gene>
<dbReference type="InterPro" id="IPR013783">
    <property type="entry name" value="Ig-like_fold"/>
</dbReference>
<dbReference type="InterPro" id="IPR026341">
    <property type="entry name" value="T9SS_type_B"/>
</dbReference>
<evidence type="ECO:0000313" key="1">
    <source>
        <dbReference type="EMBL" id="MDN5203842.1"/>
    </source>
</evidence>
<dbReference type="Gene3D" id="2.60.40.10">
    <property type="entry name" value="Immunoglobulins"/>
    <property type="match status" value="6"/>
</dbReference>
<comment type="caution">
    <text evidence="1">The sequence shown here is derived from an EMBL/GenBank/DDBJ whole genome shotgun (WGS) entry which is preliminary data.</text>
</comment>
<sequence length="1357" mass="141356">MKSLLKRSFLILLVNSLFFFTTRAATFQTITSGDWNDPAIWDLGAVPGVNDDIIILHEVSLSSNINITDGSLTILETGELNFTGQIQASGNSVFRNTGIIRGKDIVVQGSSTFTNTAYSNIETANTATNATIENFGVLKITMTLGNTGTVINHNVLDAIGVVNNGGNLDLRSGSKTYVYSNFDNTGNISLCGAIALANQSSAGQTFANRGVINGCNGGIFVNNPNTNITNLAVGSITGTANLCLVEGNFTNNGTGDFTYSCCFLLTANAGKSRKVCSGDWVTIGGNPTAEFGQEPYTYVWTSTPPDPNITDVNAANPQVLPATETTYTVTVTDNNGCTAIDQVILTPVTSVIANVDRNFEVICEGESVTLGGSPSAHCGTPPYNITWTPNIYLDNANSANPIATPPVTTRYKMEVTDNGSTTTEAYTTVIVNTPPTPANAGPDQDLCNVLVTTMDANTPAVGHGRWFVVSGPVTIANPFNPNTAVTGLTPGSTSVLKWVTRNESCSSEDEVTIHVDEPVIANPGLDQDLCNATSTTLNANAPTFGSGQWSIVSGPGSFADAMDRQTQINGLVPGSNTVLEWTITNGSCVHSEQITINNSALPTTAAAGDDQNLCNVTTTTMAANAPSDGTGNWLLVTGTATIDNPSDPTTTISNLVPGGTPTTLRWVISNGSCTNSFDDVVLTASLEPAAIDIGTDQNLCPVTTATVTRNSTLTVGTGSWSISSGPGTIVSPTATATTINDLVPGSNTVVRYTVTNGACTKFEEITLNVSPEPTVSNAGADQTLCNATSTNLNGNSPTVGTGVWTLVAGTATIDDPNNPNSLITGLGAGNTVTLRWTINLSGCSIFSQDDVVINVVDEPSAADAGPDQTLCNVTTTTLAGNIPTSGTGAWSIVSGSGTINDPTASNSALSNLVPGTTTILRWTISRPECTVTSEDDVTITVNANPTQADAGADQILCSVNQATLAGNTPTFGIGSWSVVSGSGTISDPSDPNTTVTNLAAGTSITLRWTITDVVCSASSTDDVIIQLLEDPTTANAGADQTLCQGTTRTTLEANNAVIGNGTWSLVSGNATIHDPTNPNSIVSALSDGTSVTLRWTIQNNICAPSVDEVTIDVLAAPGLDVRTAEICQGQYVQLNASGGTRYSWAPAPGLSATDIANPIASPDVTTTYTVTIENTGCPSVQLDATITVLPAPIVDISPDTTIIIGETIQLTASGGTSYSWSPIEGLNDPNISNPLATPLETMTYTVLVANDRNCESSASVTVSIDDRNEIFVPDMFTPNGDGMNDMLFVNAFGLDKIEFKVFNRSGKLIFETSDPQRGWDGTFNGIEQEIDTYVYFVKAQTFGRSNITRKGTVKLVR</sequence>
<keyword evidence="2" id="KW-1185">Reference proteome</keyword>
<dbReference type="Proteomes" id="UP001172082">
    <property type="component" value="Unassembled WGS sequence"/>
</dbReference>
<organism evidence="1 2">
    <name type="scientific">Splendidivirga corallicola</name>
    <dbReference type="NCBI Taxonomy" id="3051826"/>
    <lineage>
        <taxon>Bacteria</taxon>
        <taxon>Pseudomonadati</taxon>
        <taxon>Bacteroidota</taxon>
        <taxon>Cytophagia</taxon>
        <taxon>Cytophagales</taxon>
        <taxon>Splendidivirgaceae</taxon>
        <taxon>Splendidivirga</taxon>
    </lineage>
</organism>
<dbReference type="Pfam" id="PF13585">
    <property type="entry name" value="CHU_C"/>
    <property type="match status" value="1"/>
</dbReference>
<name>A0ABT8KSV1_9BACT</name>
<dbReference type="NCBIfam" id="TIGR04131">
    <property type="entry name" value="Bac_Flav_CTERM"/>
    <property type="match status" value="1"/>
</dbReference>
<accession>A0ABT8KSV1</accession>
<evidence type="ECO:0000313" key="2">
    <source>
        <dbReference type="Proteomes" id="UP001172082"/>
    </source>
</evidence>
<proteinExistence type="predicted"/>
<dbReference type="EMBL" id="JAUJEA010000008">
    <property type="protein sequence ID" value="MDN5203842.1"/>
    <property type="molecule type" value="Genomic_DNA"/>
</dbReference>